<feature type="compositionally biased region" description="Basic and acidic residues" evidence="1">
    <location>
        <begin position="226"/>
        <end position="237"/>
    </location>
</feature>
<dbReference type="EMBL" id="ML996263">
    <property type="protein sequence ID" value="KAF2728893.1"/>
    <property type="molecule type" value="Genomic_DNA"/>
</dbReference>
<feature type="region of interest" description="Disordered" evidence="1">
    <location>
        <begin position="374"/>
        <end position="410"/>
    </location>
</feature>
<name>A0A9P4UXI8_9PLEO</name>
<keyword evidence="3" id="KW-1185">Reference proteome</keyword>
<evidence type="ECO:0000256" key="1">
    <source>
        <dbReference type="SAM" id="MobiDB-lite"/>
    </source>
</evidence>
<feature type="region of interest" description="Disordered" evidence="1">
    <location>
        <begin position="151"/>
        <end position="249"/>
    </location>
</feature>
<sequence length="410" mass="45492">MAPKLPPKGLDNGLREALPFKFERSILDQIPANFSSVRARIRQELNQTMWSLYHDATQSIANLDPDCMEKMQNVRFIVENNPRIIADHNEISNILNRVLFDGHPFIPIVQAPTLKMEDRTRIDVAQGKGHPPHPVSPRVVITVAPKALKGENVIEAKDSDTKDSDTNEAQNAGNDANEAQSPHGDNLKANDEPIITTNSSNNADSTDQMDEDTPDDHILEQPYGRSDSKSQSEDDVAHAPTATANENQVLDDLLDLPSPTSADLMNIAPLFASDHEVQDYIDNEIEGCIDSQMYPQDSPLASSSQHTPTAVLRDLSAALDTPFSPPVLDDFEIDFEPDWDALFVELSPDALPVEYIDGSRPDTDYDFDEFINYPEDEDMAQPTPAPGAEEDVEMGQLDEAPISRWLRSRV</sequence>
<feature type="compositionally biased region" description="Polar residues" evidence="1">
    <location>
        <begin position="195"/>
        <end position="206"/>
    </location>
</feature>
<reference evidence="2" key="1">
    <citation type="journal article" date="2020" name="Stud. Mycol.">
        <title>101 Dothideomycetes genomes: a test case for predicting lifestyles and emergence of pathogens.</title>
        <authorList>
            <person name="Haridas S."/>
            <person name="Albert R."/>
            <person name="Binder M."/>
            <person name="Bloem J."/>
            <person name="Labutti K."/>
            <person name="Salamov A."/>
            <person name="Andreopoulos B."/>
            <person name="Baker S."/>
            <person name="Barry K."/>
            <person name="Bills G."/>
            <person name="Bluhm B."/>
            <person name="Cannon C."/>
            <person name="Castanera R."/>
            <person name="Culley D."/>
            <person name="Daum C."/>
            <person name="Ezra D."/>
            <person name="Gonzalez J."/>
            <person name="Henrissat B."/>
            <person name="Kuo A."/>
            <person name="Liang C."/>
            <person name="Lipzen A."/>
            <person name="Lutzoni F."/>
            <person name="Magnuson J."/>
            <person name="Mondo S."/>
            <person name="Nolan M."/>
            <person name="Ohm R."/>
            <person name="Pangilinan J."/>
            <person name="Park H.-J."/>
            <person name="Ramirez L."/>
            <person name="Alfaro M."/>
            <person name="Sun H."/>
            <person name="Tritt A."/>
            <person name="Yoshinaga Y."/>
            <person name="Zwiers L.-H."/>
            <person name="Turgeon B."/>
            <person name="Goodwin S."/>
            <person name="Spatafora J."/>
            <person name="Crous P."/>
            <person name="Grigoriev I."/>
        </authorList>
    </citation>
    <scope>NUCLEOTIDE SEQUENCE</scope>
    <source>
        <strain evidence="2">CBS 125425</strain>
    </source>
</reference>
<feature type="compositionally biased region" description="Polar residues" evidence="1">
    <location>
        <begin position="167"/>
        <end position="180"/>
    </location>
</feature>
<protein>
    <submittedName>
        <fullName evidence="2">Uncharacterized protein</fullName>
    </submittedName>
</protein>
<accession>A0A9P4UXI8</accession>
<dbReference type="AlphaFoldDB" id="A0A9P4UXI8"/>
<gene>
    <name evidence="2" type="ORF">EJ04DRAFT_569123</name>
</gene>
<proteinExistence type="predicted"/>
<dbReference type="Proteomes" id="UP000799444">
    <property type="component" value="Unassembled WGS sequence"/>
</dbReference>
<feature type="compositionally biased region" description="Basic and acidic residues" evidence="1">
    <location>
        <begin position="151"/>
        <end position="165"/>
    </location>
</feature>
<evidence type="ECO:0000313" key="3">
    <source>
        <dbReference type="Proteomes" id="UP000799444"/>
    </source>
</evidence>
<organism evidence="2 3">
    <name type="scientific">Polyplosphaeria fusca</name>
    <dbReference type="NCBI Taxonomy" id="682080"/>
    <lineage>
        <taxon>Eukaryota</taxon>
        <taxon>Fungi</taxon>
        <taxon>Dikarya</taxon>
        <taxon>Ascomycota</taxon>
        <taxon>Pezizomycotina</taxon>
        <taxon>Dothideomycetes</taxon>
        <taxon>Pleosporomycetidae</taxon>
        <taxon>Pleosporales</taxon>
        <taxon>Tetraplosphaeriaceae</taxon>
        <taxon>Polyplosphaeria</taxon>
    </lineage>
</organism>
<comment type="caution">
    <text evidence="2">The sequence shown here is derived from an EMBL/GenBank/DDBJ whole genome shotgun (WGS) entry which is preliminary data.</text>
</comment>
<evidence type="ECO:0000313" key="2">
    <source>
        <dbReference type="EMBL" id="KAF2728893.1"/>
    </source>
</evidence>